<organism evidence="4 5">
    <name type="scientific">Bathycoccus prasinos</name>
    <dbReference type="NCBI Taxonomy" id="41875"/>
    <lineage>
        <taxon>Eukaryota</taxon>
        <taxon>Viridiplantae</taxon>
        <taxon>Chlorophyta</taxon>
        <taxon>Mamiellophyceae</taxon>
        <taxon>Mamiellales</taxon>
        <taxon>Bathycoccaceae</taxon>
        <taxon>Bathycoccus</taxon>
    </lineage>
</organism>
<dbReference type="NCBIfam" id="TIGR00756">
    <property type="entry name" value="PPR"/>
    <property type="match status" value="2"/>
</dbReference>
<evidence type="ECO:0000256" key="2">
    <source>
        <dbReference type="PROSITE-ProRule" id="PRU00708"/>
    </source>
</evidence>
<dbReference type="GO" id="GO:0003729">
    <property type="term" value="F:mRNA binding"/>
    <property type="evidence" value="ECO:0007669"/>
    <property type="project" value="TreeGrafter"/>
</dbReference>
<feature type="region of interest" description="Disordered" evidence="3">
    <location>
        <begin position="952"/>
        <end position="974"/>
    </location>
</feature>
<feature type="compositionally biased region" description="Low complexity" evidence="3">
    <location>
        <begin position="159"/>
        <end position="178"/>
    </location>
</feature>
<dbReference type="KEGG" id="bpg:Bathy06g01470"/>
<dbReference type="InterPro" id="IPR051114">
    <property type="entry name" value="Mito_RNA_Proc_CCM1"/>
</dbReference>
<dbReference type="InterPro" id="IPR011990">
    <property type="entry name" value="TPR-like_helical_dom_sf"/>
</dbReference>
<feature type="compositionally biased region" description="Low complexity" evidence="3">
    <location>
        <begin position="121"/>
        <end position="142"/>
    </location>
</feature>
<dbReference type="Proteomes" id="UP000198341">
    <property type="component" value="Chromosome 6"/>
</dbReference>
<proteinExistence type="predicted"/>
<protein>
    <recommendedName>
        <fullName evidence="6">Pentacotripeptide-repeat region of PRORP domain-containing protein</fullName>
    </recommendedName>
</protein>
<dbReference type="PANTHER" id="PTHR47934:SF6">
    <property type="entry name" value="MITOCHONDRIAL GROUP I INTRON SPLICING FACTOR CCM1-RELATED"/>
    <property type="match status" value="1"/>
</dbReference>
<dbReference type="RefSeq" id="XP_007512563.1">
    <property type="nucleotide sequence ID" value="XM_007512501.1"/>
</dbReference>
<feature type="compositionally biased region" description="Basic and acidic residues" evidence="3">
    <location>
        <begin position="93"/>
        <end position="115"/>
    </location>
</feature>
<dbReference type="Pfam" id="PF13041">
    <property type="entry name" value="PPR_2"/>
    <property type="match status" value="1"/>
</dbReference>
<keyword evidence="5" id="KW-1185">Reference proteome</keyword>
<dbReference type="Gene3D" id="1.25.40.10">
    <property type="entry name" value="Tetratricopeptide repeat domain"/>
    <property type="match status" value="4"/>
</dbReference>
<keyword evidence="1" id="KW-0677">Repeat</keyword>
<dbReference type="GeneID" id="19015127"/>
<feature type="compositionally biased region" description="Polar residues" evidence="3">
    <location>
        <begin position="1"/>
        <end position="16"/>
    </location>
</feature>
<feature type="repeat" description="PPR" evidence="2">
    <location>
        <begin position="643"/>
        <end position="677"/>
    </location>
</feature>
<evidence type="ECO:0000256" key="1">
    <source>
        <dbReference type="ARBA" id="ARBA00022737"/>
    </source>
</evidence>
<dbReference type="GO" id="GO:0006396">
    <property type="term" value="P:RNA processing"/>
    <property type="evidence" value="ECO:0007669"/>
    <property type="project" value="TreeGrafter"/>
</dbReference>
<feature type="compositionally biased region" description="Low complexity" evidence="3">
    <location>
        <begin position="859"/>
        <end position="870"/>
    </location>
</feature>
<dbReference type="InterPro" id="IPR002885">
    <property type="entry name" value="PPR_rpt"/>
</dbReference>
<feature type="compositionally biased region" description="Low complexity" evidence="3">
    <location>
        <begin position="73"/>
        <end position="91"/>
    </location>
</feature>
<dbReference type="PROSITE" id="PS51375">
    <property type="entry name" value="PPR"/>
    <property type="match status" value="2"/>
</dbReference>
<feature type="compositionally biased region" description="Polar residues" evidence="3">
    <location>
        <begin position="143"/>
        <end position="154"/>
    </location>
</feature>
<feature type="repeat" description="PPR" evidence="2">
    <location>
        <begin position="713"/>
        <end position="748"/>
    </location>
</feature>
<reference evidence="4 5" key="1">
    <citation type="submission" date="2011-10" db="EMBL/GenBank/DDBJ databases">
        <authorList>
            <person name="Genoscope - CEA"/>
        </authorList>
    </citation>
    <scope>NUCLEOTIDE SEQUENCE [LARGE SCALE GENOMIC DNA]</scope>
    <source>
        <strain evidence="4 5">RCC 1105</strain>
    </source>
</reference>
<feature type="region of interest" description="Disordered" evidence="3">
    <location>
        <begin position="846"/>
        <end position="871"/>
    </location>
</feature>
<feature type="region of interest" description="Disordered" evidence="3">
    <location>
        <begin position="1"/>
        <end position="181"/>
    </location>
</feature>
<evidence type="ECO:0000313" key="4">
    <source>
        <dbReference type="EMBL" id="CCO17163.1"/>
    </source>
</evidence>
<dbReference type="EMBL" id="FO082273">
    <property type="protein sequence ID" value="CCO17163.1"/>
    <property type="molecule type" value="Genomic_DNA"/>
</dbReference>
<evidence type="ECO:0000256" key="3">
    <source>
        <dbReference type="SAM" id="MobiDB-lite"/>
    </source>
</evidence>
<dbReference type="GO" id="GO:0005739">
    <property type="term" value="C:mitochondrion"/>
    <property type="evidence" value="ECO:0007669"/>
    <property type="project" value="TreeGrafter"/>
</dbReference>
<name>K8F6F8_9CHLO</name>
<accession>K8F6F8</accession>
<dbReference type="Pfam" id="PF13812">
    <property type="entry name" value="PPR_3"/>
    <property type="match status" value="1"/>
</dbReference>
<evidence type="ECO:0000313" key="5">
    <source>
        <dbReference type="Proteomes" id="UP000198341"/>
    </source>
</evidence>
<sequence>MTSAKLGLVTTSSSSGRGIFGVGQTTRREKRQRFRRTTFTTERRKRRNGDDDDDDDENSPFFFFGFGRRRESSSVCASSSSSSYPPSSSSSNDDERRESVRTSKSAEKENRDERRRWRSGSASSSKSAANASSTKNNNNVTSWRSPNSSASYGKNQRRPTSSTASSSSSSSAPSSMMSQFSKTATPAEICQSVLSELEKNPDKPGLRVTVFSAVQALAIDRDCVLHCCALLRECLSGKYGENAVSIVSPATIALLVRVERARTKALGYRNRSSSRMRYVAAVFKLAEEKYKARKGGEKIFCSLESYCDVIQILAKFCSEEDEQGYYGRLQRQAPYSSLKAAAARSSGSNSSNNNSKKLLDPKCLALGPRVEPTLDTALDFWRRLETHLTEEKKTFPAEFDNNAVVSGVRAFVSAKKRSEAERFLSKANPKLLSASCFNVLIESFGDEKNVKGIESTLKMMRGFNVPENEATFGALVTAFAKCNRLDKAEEFLELAGRKKYATARSKPGVRAYTSYIQRLCLARRVDEARKVLFDGMLRRDKIDVKPNVHTFTAFIDGLNYSEFETPGSLKEEKKIITEMFKVLEVMQAVNVKPTTATFNAILKRVSVLFSSNSSVKNKRVDDYARVVIDEVFKKMEEAECSPNLITYNTLIDASVASDRPNDAYEWLSRLAESGLKPDQYTYATLLKFFALRRDASGTKWVLAEIDRLRVRVDVRVYNAAFNALAKSGEIDETVDLIRELESTTGVSPDAASYLVIIDAYAADSKIEDAVRVYETFCRGESEENAAKTDARTRSRMVKILCDSKKTNASLFRDADGWIERIIEEDSVSEDERIQLRQATAQYLTTKSSNTAANRQKKMLSSSLSSSSQQQKTPRVVIREAVLLPRDNDANVGSRDEGMYAMYSMEKEDDSDEIKLTKTNVPCDTDQTFKWDRGVEMWKFWLGIPNRYYRDANSPFTDEDEENPLSGSGNGPVEV</sequence>
<evidence type="ECO:0008006" key="6">
    <source>
        <dbReference type="Google" id="ProtNLM"/>
    </source>
</evidence>
<dbReference type="OrthoDB" id="822380at2759"/>
<dbReference type="Pfam" id="PF01535">
    <property type="entry name" value="PPR"/>
    <property type="match status" value="2"/>
</dbReference>
<dbReference type="GO" id="GO:0007005">
    <property type="term" value="P:mitochondrion organization"/>
    <property type="evidence" value="ECO:0007669"/>
    <property type="project" value="TreeGrafter"/>
</dbReference>
<dbReference type="eggNOG" id="KOG4197">
    <property type="taxonomic scope" value="Eukaryota"/>
</dbReference>
<dbReference type="AlphaFoldDB" id="K8F6F8"/>
<gene>
    <name evidence="4" type="ORF">Bathy06g01470</name>
</gene>
<dbReference type="STRING" id="41875.K8F6F8"/>
<dbReference type="PANTHER" id="PTHR47934">
    <property type="entry name" value="PENTATRICOPEPTIDE REPEAT-CONTAINING PROTEIN PET309, MITOCHONDRIAL"/>
    <property type="match status" value="1"/>
</dbReference>